<gene>
    <name evidence="9" type="ORF">ACFOGJ_24985</name>
</gene>
<dbReference type="RefSeq" id="WP_379905769.1">
    <property type="nucleotide sequence ID" value="NZ_JBHRTR010000046.1"/>
</dbReference>
<dbReference type="InterPro" id="IPR001765">
    <property type="entry name" value="Carbonic_anhydrase"/>
</dbReference>
<dbReference type="InterPro" id="IPR045066">
    <property type="entry name" value="Beta_CA_cladeB"/>
</dbReference>
<evidence type="ECO:0000313" key="10">
    <source>
        <dbReference type="Proteomes" id="UP001595528"/>
    </source>
</evidence>
<sequence length="227" mass="24169">MQADGTGHVPQQLLKGYRRFRTNRYPEQAALLEELADGQAPRIMIIACADSRVDPATIFGAAPGELFVARNVANLVPPFDASGGYHGTSAAIEFAVMGLQVEHLVVMGHARCGGIAACLAAADHGPDGRESAPRAVGRFIDPWVKIAAPARSAVLARGESDPDAVQQALEYESIGLSLDNLRTFPFIAEAEQAGRLRLHGAWFAIRGGLLHWRDPESGRFAPVAPAA</sequence>
<evidence type="ECO:0000256" key="3">
    <source>
        <dbReference type="ARBA" id="ARBA00012925"/>
    </source>
</evidence>
<dbReference type="Proteomes" id="UP001595528">
    <property type="component" value="Unassembled WGS sequence"/>
</dbReference>
<name>A0ABV7L7F3_9PROT</name>
<accession>A0ABV7L7F3</accession>
<comment type="caution">
    <text evidence="9">The sequence shown here is derived from an EMBL/GenBank/DDBJ whole genome shotgun (WGS) entry which is preliminary data.</text>
</comment>
<keyword evidence="5 8" id="KW-0862">Zinc</keyword>
<dbReference type="PROSITE" id="PS00705">
    <property type="entry name" value="PROK_CO2_ANHYDRASE_2"/>
    <property type="match status" value="1"/>
</dbReference>
<dbReference type="CDD" id="cd00884">
    <property type="entry name" value="beta_CA_cladeB"/>
    <property type="match status" value="1"/>
</dbReference>
<dbReference type="SUPFAM" id="SSF53056">
    <property type="entry name" value="beta-carbonic anhydrase, cab"/>
    <property type="match status" value="1"/>
</dbReference>
<evidence type="ECO:0000256" key="5">
    <source>
        <dbReference type="ARBA" id="ARBA00022833"/>
    </source>
</evidence>
<organism evidence="9 10">
    <name type="scientific">Marinibaculum pumilum</name>
    <dbReference type="NCBI Taxonomy" id="1766165"/>
    <lineage>
        <taxon>Bacteria</taxon>
        <taxon>Pseudomonadati</taxon>
        <taxon>Pseudomonadota</taxon>
        <taxon>Alphaproteobacteria</taxon>
        <taxon>Rhodospirillales</taxon>
        <taxon>Rhodospirillaceae</taxon>
        <taxon>Marinibaculum</taxon>
    </lineage>
</organism>
<dbReference type="EMBL" id="JBHRTR010000046">
    <property type="protein sequence ID" value="MFC3230528.1"/>
    <property type="molecule type" value="Genomic_DNA"/>
</dbReference>
<comment type="cofactor">
    <cofactor evidence="1">
        <name>Zn(2+)</name>
        <dbReference type="ChEBI" id="CHEBI:29105"/>
    </cofactor>
</comment>
<evidence type="ECO:0000313" key="9">
    <source>
        <dbReference type="EMBL" id="MFC3230528.1"/>
    </source>
</evidence>
<evidence type="ECO:0000256" key="1">
    <source>
        <dbReference type="ARBA" id="ARBA00001947"/>
    </source>
</evidence>
<dbReference type="PANTHER" id="PTHR11002">
    <property type="entry name" value="CARBONIC ANHYDRASE"/>
    <property type="match status" value="1"/>
</dbReference>
<dbReference type="Gene3D" id="3.40.1050.10">
    <property type="entry name" value="Carbonic anhydrase"/>
    <property type="match status" value="1"/>
</dbReference>
<dbReference type="InterPro" id="IPR036874">
    <property type="entry name" value="Carbonic_anhydrase_sf"/>
</dbReference>
<keyword evidence="4" id="KW-0479">Metal-binding</keyword>
<evidence type="ECO:0000256" key="8">
    <source>
        <dbReference type="RuleBase" id="RU003956"/>
    </source>
</evidence>
<evidence type="ECO:0000256" key="4">
    <source>
        <dbReference type="ARBA" id="ARBA00022723"/>
    </source>
</evidence>
<keyword evidence="10" id="KW-1185">Reference proteome</keyword>
<evidence type="ECO:0000256" key="7">
    <source>
        <dbReference type="ARBA" id="ARBA00048348"/>
    </source>
</evidence>
<dbReference type="InterPro" id="IPR015892">
    <property type="entry name" value="Carbonic_anhydrase_CS"/>
</dbReference>
<comment type="catalytic activity">
    <reaction evidence="7 8">
        <text>hydrogencarbonate + H(+) = CO2 + H2O</text>
        <dbReference type="Rhea" id="RHEA:10748"/>
        <dbReference type="ChEBI" id="CHEBI:15377"/>
        <dbReference type="ChEBI" id="CHEBI:15378"/>
        <dbReference type="ChEBI" id="CHEBI:16526"/>
        <dbReference type="ChEBI" id="CHEBI:17544"/>
        <dbReference type="EC" id="4.2.1.1"/>
    </reaction>
</comment>
<comment type="similarity">
    <text evidence="2 8">Belongs to the beta-class carbonic anhydrase family.</text>
</comment>
<dbReference type="Pfam" id="PF00484">
    <property type="entry name" value="Pro_CA"/>
    <property type="match status" value="1"/>
</dbReference>
<evidence type="ECO:0000256" key="2">
    <source>
        <dbReference type="ARBA" id="ARBA00006217"/>
    </source>
</evidence>
<comment type="function">
    <text evidence="8">Reversible hydration of carbon dioxide.</text>
</comment>
<dbReference type="SMART" id="SM00947">
    <property type="entry name" value="Pro_CA"/>
    <property type="match status" value="1"/>
</dbReference>
<dbReference type="PANTHER" id="PTHR11002:SF76">
    <property type="entry name" value="CARBONIC ANHYDRASE"/>
    <property type="match status" value="1"/>
</dbReference>
<proteinExistence type="inferred from homology"/>
<reference evidence="10" key="1">
    <citation type="journal article" date="2019" name="Int. J. Syst. Evol. Microbiol.">
        <title>The Global Catalogue of Microorganisms (GCM) 10K type strain sequencing project: providing services to taxonomists for standard genome sequencing and annotation.</title>
        <authorList>
            <consortium name="The Broad Institute Genomics Platform"/>
            <consortium name="The Broad Institute Genome Sequencing Center for Infectious Disease"/>
            <person name="Wu L."/>
            <person name="Ma J."/>
        </authorList>
    </citation>
    <scope>NUCLEOTIDE SEQUENCE [LARGE SCALE GENOMIC DNA]</scope>
    <source>
        <strain evidence="10">KCTC 42964</strain>
    </source>
</reference>
<evidence type="ECO:0000256" key="6">
    <source>
        <dbReference type="ARBA" id="ARBA00023239"/>
    </source>
</evidence>
<keyword evidence="6 8" id="KW-0456">Lyase</keyword>
<dbReference type="EC" id="4.2.1.1" evidence="3 8"/>
<dbReference type="GO" id="GO:0004089">
    <property type="term" value="F:carbonate dehydratase activity"/>
    <property type="evidence" value="ECO:0007669"/>
    <property type="project" value="UniProtKB-EC"/>
</dbReference>
<protein>
    <recommendedName>
        <fullName evidence="3 8">Carbonic anhydrase</fullName>
        <ecNumber evidence="3 8">4.2.1.1</ecNumber>
    </recommendedName>
    <alternativeName>
        <fullName evidence="8">Carbonate dehydratase</fullName>
    </alternativeName>
</protein>
<dbReference type="PROSITE" id="PS00704">
    <property type="entry name" value="PROK_CO2_ANHYDRASE_1"/>
    <property type="match status" value="1"/>
</dbReference>